<evidence type="ECO:0000313" key="2">
    <source>
        <dbReference type="Proteomes" id="UP000516780"/>
    </source>
</evidence>
<dbReference type="EMBL" id="MT457475">
    <property type="protein sequence ID" value="QKE60849.1"/>
    <property type="molecule type" value="Genomic_DNA"/>
</dbReference>
<sequence>MATTVLQAINQTLLNIGERSVNGITSPTGQLAFNALSEALRDLETVHRWDWLYDYLPAVSWTAETAMLDNIRTLQTVQVGSATNGFRELQYVTPQEFDMRALTAYTGVNDNATWYTITGNNEVRLNPYPNDSESRSRVRFYVTRALAIPTDISSNLPIPDRFVALLVKRASYLMALRHLDDSTSARAFNSEFQELAQRYRDTERKVSTRGMNMYRRRTGGY</sequence>
<dbReference type="InterPro" id="IPR056209">
    <property type="entry name" value="SU10_adaptor"/>
</dbReference>
<dbReference type="Pfam" id="PF24175">
    <property type="entry name" value="SU10_adaptor"/>
    <property type="match status" value="1"/>
</dbReference>
<dbReference type="Proteomes" id="UP000516780">
    <property type="component" value="Segment"/>
</dbReference>
<reference evidence="1 2" key="1">
    <citation type="journal article" date="2020" name="Microb. Ecol.">
        <title>Novel Virus on Filamentous Arthronema africanum Cyanobacterium.</title>
        <authorList>
            <person name="Petrzik K."/>
            <person name="Lukavsky J."/>
            <person name="Koloniuk I."/>
        </authorList>
    </citation>
    <scope>NUCLEOTIDE SEQUENCE [LARGE SCALE GENOMIC DNA]</scope>
</reference>
<evidence type="ECO:0000313" key="1">
    <source>
        <dbReference type="EMBL" id="QKE60849.1"/>
    </source>
</evidence>
<protein>
    <submittedName>
        <fullName evidence="1">Tail tubular protein</fullName>
    </submittedName>
</protein>
<proteinExistence type="predicted"/>
<name>A0A7G3WH49_9CAUD</name>
<organism evidence="1 2">
    <name type="scientific">Arthronema virus TR020</name>
    <dbReference type="NCBI Taxonomy" id="2736280"/>
    <lineage>
        <taxon>Viruses</taxon>
        <taxon>Duplodnaviria</taxon>
        <taxon>Heunggongvirae</taxon>
        <taxon>Uroviricota</taxon>
        <taxon>Caudoviricetes</taxon>
        <taxon>Saffermanviridae</taxon>
        <taxon>Arthrovirus</taxon>
        <taxon>Arthrovirus TR020</taxon>
    </lineage>
</organism>
<accession>A0A7G3WH49</accession>
<keyword evidence="2" id="KW-1185">Reference proteome</keyword>